<accession>A0A8A3PIA2</accession>
<feature type="domain" description="DUF7729" evidence="4">
    <location>
        <begin position="165"/>
        <end position="369"/>
    </location>
</feature>
<keyword evidence="2" id="KW-1133">Transmembrane helix</keyword>
<dbReference type="Pfam" id="PF24855">
    <property type="entry name" value="DUF7729"/>
    <property type="match status" value="1"/>
</dbReference>
<feature type="transmembrane region" description="Helical" evidence="2">
    <location>
        <begin position="394"/>
        <end position="414"/>
    </location>
</feature>
<dbReference type="Proteomes" id="UP000672032">
    <property type="component" value="Chromosome 5"/>
</dbReference>
<evidence type="ECO:0000259" key="4">
    <source>
        <dbReference type="Pfam" id="PF24855"/>
    </source>
</evidence>
<organism evidence="5 6">
    <name type="scientific">Monilinia vaccinii-corymbosi</name>
    <dbReference type="NCBI Taxonomy" id="61207"/>
    <lineage>
        <taxon>Eukaryota</taxon>
        <taxon>Fungi</taxon>
        <taxon>Dikarya</taxon>
        <taxon>Ascomycota</taxon>
        <taxon>Pezizomycotina</taxon>
        <taxon>Leotiomycetes</taxon>
        <taxon>Helotiales</taxon>
        <taxon>Sclerotiniaceae</taxon>
        <taxon>Monilinia</taxon>
    </lineage>
</organism>
<evidence type="ECO:0000313" key="6">
    <source>
        <dbReference type="Proteomes" id="UP000672032"/>
    </source>
</evidence>
<evidence type="ECO:0000256" key="1">
    <source>
        <dbReference type="SAM" id="MobiDB-lite"/>
    </source>
</evidence>
<dbReference type="InterPro" id="IPR056146">
    <property type="entry name" value="DUF7729"/>
</dbReference>
<keyword evidence="3" id="KW-0732">Signal</keyword>
<evidence type="ECO:0000256" key="2">
    <source>
        <dbReference type="SAM" id="Phobius"/>
    </source>
</evidence>
<dbReference type="PANTHER" id="PTHR39460:SF1">
    <property type="entry name" value="C6 TRANSCRIPTION FACTOR"/>
    <property type="match status" value="1"/>
</dbReference>
<evidence type="ECO:0000256" key="3">
    <source>
        <dbReference type="SAM" id="SignalP"/>
    </source>
</evidence>
<dbReference type="EMBL" id="CP063409">
    <property type="protein sequence ID" value="QSZ34765.1"/>
    <property type="molecule type" value="Genomic_DNA"/>
</dbReference>
<name>A0A8A3PIA2_9HELO</name>
<evidence type="ECO:0000313" key="5">
    <source>
        <dbReference type="EMBL" id="QSZ34765.1"/>
    </source>
</evidence>
<dbReference type="PANTHER" id="PTHR39460">
    <property type="entry name" value="EXPRESSED PROTEIN"/>
    <property type="match status" value="1"/>
</dbReference>
<reference evidence="5" key="1">
    <citation type="submission" date="2020-10" db="EMBL/GenBank/DDBJ databases">
        <title>Genome Sequence of Monilinia vaccinii-corymbosi Sheds Light on Mummy Berry Disease Infection of Blueberry and Mating Type.</title>
        <authorList>
            <person name="Yow A.G."/>
            <person name="Zhang Y."/>
            <person name="Bansal K."/>
            <person name="Eacker S.M."/>
            <person name="Sullivan S."/>
            <person name="Liachko I."/>
            <person name="Cubeta M.A."/>
            <person name="Rollins J.A."/>
            <person name="Ashrafi H."/>
        </authorList>
    </citation>
    <scope>NUCLEOTIDE SEQUENCE</scope>
    <source>
        <strain evidence="5">RL-1</strain>
    </source>
</reference>
<protein>
    <recommendedName>
        <fullName evidence="4">DUF7729 domain-containing protein</fullName>
    </recommendedName>
</protein>
<sequence length="416" mass="43613">MISPPPLPFSLPTLFFFFTLSSSLFPTPSSAEYHLGERASALACLAKSGTILVDQRSDPFLLRASISDSIPSPAWEAATNGEETEGKENNHSISDVDVDVDLELERQRDSGIEPESREIDLGFHVKKRDKIATVTPSSPTSTSTLASSPTGGGLQSAATVTAIDLPIPFDSGFSSNITSTCASFMESFLVNETFRSCVPFSLMLQNSNSFFQASKSLVRITQTLDASCSADQQKCSALMASLAANITSTNTCSTDLLAGNPLINQARLGLLAYSTLFTASCLKDPSNGAYCYAEAVTNASSPTDSYIYYLPLKVSLPSASQPSCNACLKNTMAVFQQAGSVKTSAIAGNYVQAASQINARCGPGFVNETLPVAAAATGGAGRVRSAFGGAHGGMMGNSGGVLSLFILWIAVFGWGI</sequence>
<proteinExistence type="predicted"/>
<keyword evidence="6" id="KW-1185">Reference proteome</keyword>
<dbReference type="AlphaFoldDB" id="A0A8A3PIA2"/>
<dbReference type="OrthoDB" id="2564812at2759"/>
<keyword evidence="2" id="KW-0472">Membrane</keyword>
<feature type="signal peptide" evidence="3">
    <location>
        <begin position="1"/>
        <end position="31"/>
    </location>
</feature>
<feature type="region of interest" description="Disordered" evidence="1">
    <location>
        <begin position="72"/>
        <end position="94"/>
    </location>
</feature>
<keyword evidence="2" id="KW-0812">Transmembrane</keyword>
<feature type="chain" id="PRO_5032917796" description="DUF7729 domain-containing protein" evidence="3">
    <location>
        <begin position="32"/>
        <end position="416"/>
    </location>
</feature>
<gene>
    <name evidence="5" type="ORF">DSL72_007623</name>
</gene>